<evidence type="ECO:0000256" key="2">
    <source>
        <dbReference type="HAMAP-Rule" id="MF_00055"/>
    </source>
</evidence>
<evidence type="ECO:0000256" key="1">
    <source>
        <dbReference type="ARBA" id="ARBA00006315"/>
    </source>
</evidence>
<evidence type="ECO:0000313" key="4">
    <source>
        <dbReference type="Proteomes" id="UP000230025"/>
    </source>
</evidence>
<sequence length="270" mass="29773">MGNLVREPVVAGQFYSAEPEQLKKTLSFYLKSNLEKEKANGIIVPHAGYVYSGPVAGAVYARVKLPETIILLGPNHTGAGKPFSLMAEGTWKTPLGQVEIESSLAKEMLKSSGYLKEDISAHQYEHSLEVQIPFLQMLSSNFKILPIILSMGNDEDLLRIGEEIAETLLRQKKKTLLIASSDMTHYESEESAREKDTYALKAILELDEKELFKRVREKNISMCGIAPVAVMLAAVKRLGAKEAELVRYQTSGAITGDRSEVVGYAGVLIK</sequence>
<dbReference type="InterPro" id="IPR002737">
    <property type="entry name" value="MEMO1_fam"/>
</dbReference>
<dbReference type="Pfam" id="PF01875">
    <property type="entry name" value="Memo"/>
    <property type="match status" value="1"/>
</dbReference>
<evidence type="ECO:0000313" key="3">
    <source>
        <dbReference type="EMBL" id="PIW33129.1"/>
    </source>
</evidence>
<organism evidence="3 4">
    <name type="scientific">bacterium (Candidatus Ratteibacteria) CG15_BIG_FIL_POST_REV_8_21_14_020_41_12</name>
    <dbReference type="NCBI Taxonomy" id="2014291"/>
    <lineage>
        <taxon>Bacteria</taxon>
        <taxon>Candidatus Ratteibacteria</taxon>
    </lineage>
</organism>
<dbReference type="PANTHER" id="PTHR11060:SF0">
    <property type="entry name" value="PROTEIN MEMO1"/>
    <property type="match status" value="1"/>
</dbReference>
<dbReference type="PANTHER" id="PTHR11060">
    <property type="entry name" value="PROTEIN MEMO1"/>
    <property type="match status" value="1"/>
</dbReference>
<dbReference type="Gene3D" id="3.40.830.10">
    <property type="entry name" value="LigB-like"/>
    <property type="match status" value="1"/>
</dbReference>
<reference evidence="4" key="1">
    <citation type="submission" date="2017-09" db="EMBL/GenBank/DDBJ databases">
        <title>Depth-based differentiation of microbial function through sediment-hosted aquifers and enrichment of novel symbionts in the deep terrestrial subsurface.</title>
        <authorList>
            <person name="Probst A.J."/>
            <person name="Ladd B."/>
            <person name="Jarett J.K."/>
            <person name="Geller-Mcgrath D.E."/>
            <person name="Sieber C.M.K."/>
            <person name="Emerson J.B."/>
            <person name="Anantharaman K."/>
            <person name="Thomas B.C."/>
            <person name="Malmstrom R."/>
            <person name="Stieglmeier M."/>
            <person name="Klingl A."/>
            <person name="Woyke T."/>
            <person name="Ryan C.M."/>
            <person name="Banfield J.F."/>
        </authorList>
    </citation>
    <scope>NUCLEOTIDE SEQUENCE [LARGE SCALE GENOMIC DNA]</scope>
</reference>
<dbReference type="NCBIfam" id="NF001987">
    <property type="entry name" value="PRK00782.1"/>
    <property type="match status" value="1"/>
</dbReference>
<dbReference type="CDD" id="cd07361">
    <property type="entry name" value="MEMO_like"/>
    <property type="match status" value="1"/>
</dbReference>
<dbReference type="HAMAP" id="MF_00055">
    <property type="entry name" value="MEMO1"/>
    <property type="match status" value="1"/>
</dbReference>
<comment type="similarity">
    <text evidence="1 2">Belongs to the MEMO1 family.</text>
</comment>
<name>A0A2M7GY74_9BACT</name>
<gene>
    <name evidence="3" type="ORF">COW28_04570</name>
</gene>
<dbReference type="EMBL" id="PFFY01000213">
    <property type="protein sequence ID" value="PIW33129.1"/>
    <property type="molecule type" value="Genomic_DNA"/>
</dbReference>
<dbReference type="Proteomes" id="UP000230025">
    <property type="component" value="Unassembled WGS sequence"/>
</dbReference>
<dbReference type="SUPFAM" id="SSF53213">
    <property type="entry name" value="LigB-like"/>
    <property type="match status" value="1"/>
</dbReference>
<protein>
    <recommendedName>
        <fullName evidence="2">MEMO1 family protein COW28_04570</fullName>
    </recommendedName>
</protein>
<accession>A0A2M7GY74</accession>
<dbReference type="NCBIfam" id="TIGR04336">
    <property type="entry name" value="AmmeMemoSam_B"/>
    <property type="match status" value="1"/>
</dbReference>
<comment type="caution">
    <text evidence="3">The sequence shown here is derived from an EMBL/GenBank/DDBJ whole genome shotgun (WGS) entry which is preliminary data.</text>
</comment>
<dbReference type="AlphaFoldDB" id="A0A2M7GY74"/>
<proteinExistence type="inferred from homology"/>